<feature type="region of interest" description="Disordered" evidence="9">
    <location>
        <begin position="674"/>
        <end position="745"/>
    </location>
</feature>
<evidence type="ECO:0000256" key="7">
    <source>
        <dbReference type="ARBA" id="ARBA00022884"/>
    </source>
</evidence>
<name>A0A8H3TXB0_9TREE</name>
<dbReference type="CDD" id="cd03672">
    <property type="entry name" value="NUDIX_Dcp2p_Nudt20"/>
    <property type="match status" value="1"/>
</dbReference>
<dbReference type="InterPro" id="IPR044099">
    <property type="entry name" value="Dcp2_NUDIX"/>
</dbReference>
<evidence type="ECO:0000256" key="8">
    <source>
        <dbReference type="ARBA" id="ARBA00023211"/>
    </source>
</evidence>
<evidence type="ECO:0000256" key="4">
    <source>
        <dbReference type="ARBA" id="ARBA00022490"/>
    </source>
</evidence>
<feature type="compositionally biased region" description="Polar residues" evidence="9">
    <location>
        <begin position="714"/>
        <end position="744"/>
    </location>
</feature>
<dbReference type="PROSITE" id="PS51462">
    <property type="entry name" value="NUDIX"/>
    <property type="match status" value="1"/>
</dbReference>
<feature type="compositionally biased region" description="Basic residues" evidence="9">
    <location>
        <begin position="140"/>
        <end position="150"/>
    </location>
</feature>
<dbReference type="PROSITE" id="PS00893">
    <property type="entry name" value="NUDIX_BOX"/>
    <property type="match status" value="1"/>
</dbReference>
<feature type="region of interest" description="Disordered" evidence="9">
    <location>
        <begin position="558"/>
        <end position="577"/>
    </location>
</feature>
<dbReference type="GO" id="GO:0000932">
    <property type="term" value="C:P-body"/>
    <property type="evidence" value="ECO:0007669"/>
    <property type="project" value="TreeGrafter"/>
</dbReference>
<dbReference type="FunFam" id="3.90.79.10:FF:000003">
    <property type="entry name" value="M7GpppN-mRNA hydrolase isoform 2"/>
    <property type="match status" value="1"/>
</dbReference>
<dbReference type="GO" id="GO:0000290">
    <property type="term" value="P:deadenylation-dependent decapping of nuclear-transcribed mRNA"/>
    <property type="evidence" value="ECO:0007669"/>
    <property type="project" value="InterPro"/>
</dbReference>
<comment type="subcellular location">
    <subcellularLocation>
        <location evidence="2">Cytoplasm</location>
    </subcellularLocation>
</comment>
<organism evidence="11 12">
    <name type="scientific">Naganishia liquefaciens</name>
    <dbReference type="NCBI Taxonomy" id="104408"/>
    <lineage>
        <taxon>Eukaryota</taxon>
        <taxon>Fungi</taxon>
        <taxon>Dikarya</taxon>
        <taxon>Basidiomycota</taxon>
        <taxon>Agaricomycotina</taxon>
        <taxon>Tremellomycetes</taxon>
        <taxon>Filobasidiales</taxon>
        <taxon>Filobasidiaceae</taxon>
        <taxon>Naganishia</taxon>
    </lineage>
</organism>
<keyword evidence="5" id="KW-0479">Metal-binding</keyword>
<dbReference type="GO" id="GO:0030145">
    <property type="term" value="F:manganese ion binding"/>
    <property type="evidence" value="ECO:0007669"/>
    <property type="project" value="InterPro"/>
</dbReference>
<dbReference type="GO" id="GO:0000184">
    <property type="term" value="P:nuclear-transcribed mRNA catabolic process, nonsense-mediated decay"/>
    <property type="evidence" value="ECO:0007669"/>
    <property type="project" value="InterPro"/>
</dbReference>
<comment type="caution">
    <text evidence="11">The sequence shown here is derived from an EMBL/GenBank/DDBJ whole genome shotgun (WGS) entry which is preliminary data.</text>
</comment>
<reference evidence="11" key="1">
    <citation type="submission" date="2020-07" db="EMBL/GenBank/DDBJ databases">
        <title>Draft Genome Sequence of a Deep-Sea Yeast, Naganishia (Cryptococcus) liquefaciens strain N6.</title>
        <authorList>
            <person name="Han Y.W."/>
            <person name="Kajitani R."/>
            <person name="Morimoto H."/>
            <person name="Parhat M."/>
            <person name="Tsubouchi H."/>
            <person name="Bakenova O."/>
            <person name="Ogata M."/>
            <person name="Argunhan B."/>
            <person name="Aoki R."/>
            <person name="Kajiwara S."/>
            <person name="Itoh T."/>
            <person name="Iwasaki H."/>
        </authorList>
    </citation>
    <scope>NUCLEOTIDE SEQUENCE</scope>
    <source>
        <strain evidence="11">N6</strain>
    </source>
</reference>
<dbReference type="PANTHER" id="PTHR23114">
    <property type="entry name" value="M7GPPPN-MRNA HYDROLASE"/>
    <property type="match status" value="1"/>
</dbReference>
<feature type="region of interest" description="Disordered" evidence="9">
    <location>
        <begin position="1"/>
        <end position="163"/>
    </location>
</feature>
<evidence type="ECO:0000313" key="11">
    <source>
        <dbReference type="EMBL" id="GHJ88798.1"/>
    </source>
</evidence>
<feature type="compositionally biased region" description="Basic and acidic residues" evidence="9">
    <location>
        <begin position="429"/>
        <end position="442"/>
    </location>
</feature>
<keyword evidence="6" id="KW-0378">Hydrolase</keyword>
<feature type="region of interest" description="Disordered" evidence="9">
    <location>
        <begin position="418"/>
        <end position="442"/>
    </location>
</feature>
<feature type="compositionally biased region" description="Polar residues" evidence="9">
    <location>
        <begin position="531"/>
        <end position="543"/>
    </location>
</feature>
<feature type="region of interest" description="Disordered" evidence="9">
    <location>
        <begin position="519"/>
        <end position="543"/>
    </location>
</feature>
<protein>
    <recommendedName>
        <fullName evidence="10">Nudix hydrolase domain-containing protein</fullName>
    </recommendedName>
</protein>
<gene>
    <name evidence="11" type="ORF">NliqN6_5200</name>
</gene>
<dbReference type="EMBL" id="BLZA01000032">
    <property type="protein sequence ID" value="GHJ88798.1"/>
    <property type="molecule type" value="Genomic_DNA"/>
</dbReference>
<dbReference type="InterPro" id="IPR036189">
    <property type="entry name" value="DCP2_BoxA_sf"/>
</dbReference>
<dbReference type="GO" id="GO:0003723">
    <property type="term" value="F:RNA binding"/>
    <property type="evidence" value="ECO:0007669"/>
    <property type="project" value="UniProtKB-KW"/>
</dbReference>
<accession>A0A8H3TXB0</accession>
<dbReference type="AlphaFoldDB" id="A0A8H3TXB0"/>
<dbReference type="InterPro" id="IPR000086">
    <property type="entry name" value="NUDIX_hydrolase_dom"/>
</dbReference>
<dbReference type="SMART" id="SM01125">
    <property type="entry name" value="DCP2"/>
    <property type="match status" value="1"/>
</dbReference>
<comment type="cofactor">
    <cofactor evidence="1">
        <name>Mn(2+)</name>
        <dbReference type="ChEBI" id="CHEBI:29035"/>
    </cofactor>
</comment>
<comment type="similarity">
    <text evidence="3">Belongs to the Nudix hydrolase family. DCP2 subfamily.</text>
</comment>
<keyword evidence="8" id="KW-0464">Manganese</keyword>
<dbReference type="GO" id="GO:0140933">
    <property type="term" value="F:5'-(N(7)-methylguanosine 5'-triphospho)-[mRNA] hydrolase activity"/>
    <property type="evidence" value="ECO:0007669"/>
    <property type="project" value="InterPro"/>
</dbReference>
<dbReference type="Proteomes" id="UP000620104">
    <property type="component" value="Unassembled WGS sequence"/>
</dbReference>
<evidence type="ECO:0000256" key="6">
    <source>
        <dbReference type="ARBA" id="ARBA00022801"/>
    </source>
</evidence>
<dbReference type="OrthoDB" id="18996at2759"/>
<keyword evidence="4" id="KW-0963">Cytoplasm</keyword>
<dbReference type="InterPro" id="IPR020084">
    <property type="entry name" value="NUDIX_hydrolase_CS"/>
</dbReference>
<dbReference type="SUPFAM" id="SSF140586">
    <property type="entry name" value="Dcp2 domain-like"/>
    <property type="match status" value="1"/>
</dbReference>
<dbReference type="Pfam" id="PF00293">
    <property type="entry name" value="NUDIX"/>
    <property type="match status" value="1"/>
</dbReference>
<keyword evidence="7" id="KW-0694">RNA-binding</keyword>
<evidence type="ECO:0000256" key="3">
    <source>
        <dbReference type="ARBA" id="ARBA00005279"/>
    </source>
</evidence>
<dbReference type="InterPro" id="IPR015797">
    <property type="entry name" value="NUDIX_hydrolase-like_dom_sf"/>
</dbReference>
<proteinExistence type="inferred from homology"/>
<evidence type="ECO:0000256" key="2">
    <source>
        <dbReference type="ARBA" id="ARBA00004496"/>
    </source>
</evidence>
<evidence type="ECO:0000256" key="9">
    <source>
        <dbReference type="SAM" id="MobiDB-lite"/>
    </source>
</evidence>
<feature type="domain" description="Nudix hydrolase" evidence="10">
    <location>
        <begin position="269"/>
        <end position="397"/>
    </location>
</feature>
<dbReference type="Gene3D" id="1.10.10.1050">
    <property type="entry name" value="Dcp2, box A domain"/>
    <property type="match status" value="1"/>
</dbReference>
<evidence type="ECO:0000259" key="10">
    <source>
        <dbReference type="PROSITE" id="PS51462"/>
    </source>
</evidence>
<feature type="compositionally biased region" description="Polar residues" evidence="9">
    <location>
        <begin position="674"/>
        <end position="700"/>
    </location>
</feature>
<evidence type="ECO:0000256" key="1">
    <source>
        <dbReference type="ARBA" id="ARBA00001936"/>
    </source>
</evidence>
<dbReference type="PANTHER" id="PTHR23114:SF17">
    <property type="entry name" value="M7GPPPN-MRNA HYDROLASE"/>
    <property type="match status" value="1"/>
</dbReference>
<dbReference type="Pfam" id="PF05026">
    <property type="entry name" value="DCP2"/>
    <property type="match status" value="1"/>
</dbReference>
<sequence length="855" mass="92843">MAHEPLSTPVKPPAPPGGMFFDSPALSTSKSAAAAGREMPSGTPQGGTSERRGRRGHGRKKEGEGRQGLDASATSEVPLKPSGSGRSVFDSPVTLPKRSQPSTPSGAKRQDPASSLKPNGRSVFEVPGPLASTKPDAPRKKSAPRKKTKGPKGAVVATSSDQVAVSPEDEAESWYRSATLEDVLDELSSRFIACLSEEELASPERTCFQIEQAHWFYEDFIRDAAPSLPPFRLRSFCKRFMSHSPLLKSRWGSDAEGELAFERFVAYKKRVPVCGIIMLNESWTKTVLVKGWKANSSWGWPKGKMNNDEPKHLCAIREVEEETGYNCGNLLNKEDYIHLSLGEQEVTLFVVPGVPEDTVFEPLARKEISAIDWFDLNELPAWRRRRRNARAVKYFMITPFVPYLKEWIHNSSPTTLVESSSETDEAAEDTVHVDSESNIKKTDGTDIAYQESLMHEQPITSHINGQPSVIDDLFSKFTIASEKKEAADGARARQLMEESKADPAMQVILQKLMSHGRKDVNADADKATPVQERSSSADSTLGKQQALMNKLMSSLGATPVMSPAPVSTLGDPSTPSKQSAVLFNTDLDPPVHHPYSAVNDGGFPVPTHNPALAALNGHVHPAFPPSQFTGPPHPPSPHFEHAQQPHGMSHLTANLLNVLTPPRPASTVNTAYPNHYNQPSAGNSSVSNPMLGTYMPTNGYGQNGPPASPAGPQANPQNPLLSILSPQQSNMQPAQTQPQSNQFSHLPGPIQLPLQPGMAELNRILPYQALPIRSMEAEMGQVMHHQPPLQFQQMHPTQALSPPRHPASTAQAHQLLSLLNPKEHVPVKSPSMSSAKTADGLLALLVGNNQQGAGS</sequence>
<evidence type="ECO:0000256" key="5">
    <source>
        <dbReference type="ARBA" id="ARBA00022723"/>
    </source>
</evidence>
<keyword evidence="12" id="KW-1185">Reference proteome</keyword>
<dbReference type="InterPro" id="IPR007722">
    <property type="entry name" value="DCP2_BoxA"/>
</dbReference>
<evidence type="ECO:0000313" key="12">
    <source>
        <dbReference type="Proteomes" id="UP000620104"/>
    </source>
</evidence>
<dbReference type="Gene3D" id="3.90.79.10">
    <property type="entry name" value="Nucleoside Triphosphate Pyrophosphohydrolase"/>
    <property type="match status" value="1"/>
</dbReference>
<dbReference type="SUPFAM" id="SSF55811">
    <property type="entry name" value="Nudix"/>
    <property type="match status" value="1"/>
</dbReference>